<dbReference type="EnsemblMetazoa" id="XM_022801822">
    <property type="protein sequence ID" value="XP_022657557"/>
    <property type="gene ID" value="LOC111248826"/>
</dbReference>
<accession>A0A7M7JW49</accession>
<keyword evidence="2" id="KW-1185">Reference proteome</keyword>
<organism evidence="1 2">
    <name type="scientific">Varroa destructor</name>
    <name type="common">Honeybee mite</name>
    <dbReference type="NCBI Taxonomy" id="109461"/>
    <lineage>
        <taxon>Eukaryota</taxon>
        <taxon>Metazoa</taxon>
        <taxon>Ecdysozoa</taxon>
        <taxon>Arthropoda</taxon>
        <taxon>Chelicerata</taxon>
        <taxon>Arachnida</taxon>
        <taxon>Acari</taxon>
        <taxon>Parasitiformes</taxon>
        <taxon>Mesostigmata</taxon>
        <taxon>Gamasina</taxon>
        <taxon>Dermanyssoidea</taxon>
        <taxon>Varroidae</taxon>
        <taxon>Varroa</taxon>
    </lineage>
</organism>
<protein>
    <submittedName>
        <fullName evidence="1">Uncharacterized protein</fullName>
    </submittedName>
</protein>
<dbReference type="Proteomes" id="UP000594260">
    <property type="component" value="Unplaced"/>
</dbReference>
<reference evidence="1" key="1">
    <citation type="submission" date="2021-01" db="UniProtKB">
        <authorList>
            <consortium name="EnsemblMetazoa"/>
        </authorList>
    </citation>
    <scope>IDENTIFICATION</scope>
</reference>
<sequence length="157" mass="16490">MYAGVWHAGGVAISVHDGRFRSPLTRMFLAAAASVVVLASAGFHGTHLHQSIVSPGGHHAHANTHYVKVPVVGHEIVKQPVVTYVPKAVPILKVGVKPVHTITSIREEPLVVFNNPIPSLVTGPGVSLVEGRGLGAGLNRGLRGLTLNDGHGGHGWW</sequence>
<dbReference type="RefSeq" id="XP_022657557.1">
    <property type="nucleotide sequence ID" value="XM_022801822.1"/>
</dbReference>
<dbReference type="AlphaFoldDB" id="A0A7M7JW49"/>
<evidence type="ECO:0000313" key="2">
    <source>
        <dbReference type="Proteomes" id="UP000594260"/>
    </source>
</evidence>
<evidence type="ECO:0000313" key="1">
    <source>
        <dbReference type="EnsemblMetazoa" id="XP_022657557"/>
    </source>
</evidence>
<dbReference type="GeneID" id="111248826"/>
<proteinExistence type="predicted"/>
<dbReference type="OrthoDB" id="6508774at2759"/>
<dbReference type="InParanoid" id="A0A7M7JW49"/>
<dbReference type="KEGG" id="vde:111248826"/>
<name>A0A7M7JW49_VARDE</name>